<dbReference type="InterPro" id="IPR000801">
    <property type="entry name" value="Esterase-like"/>
</dbReference>
<dbReference type="InterPro" id="IPR029058">
    <property type="entry name" value="AB_hydrolase_fold"/>
</dbReference>
<dbReference type="PANTHER" id="PTHR48098:SF1">
    <property type="entry name" value="DIACYLGLYCEROL ACYLTRANSFERASE_MYCOLYLTRANSFERASE AG85A"/>
    <property type="match status" value="1"/>
</dbReference>
<keyword evidence="2" id="KW-0378">Hydrolase</keyword>
<evidence type="ECO:0000313" key="2">
    <source>
        <dbReference type="EMBL" id="MFD0751406.1"/>
    </source>
</evidence>
<dbReference type="Proteomes" id="UP001596958">
    <property type="component" value="Unassembled WGS sequence"/>
</dbReference>
<dbReference type="CDD" id="cd11294">
    <property type="entry name" value="E_set_Esterase_like_N"/>
    <property type="match status" value="1"/>
</dbReference>
<comment type="caution">
    <text evidence="2">The sequence shown here is derived from an EMBL/GenBank/DDBJ whole genome shotgun (WGS) entry which is preliminary data.</text>
</comment>
<dbReference type="Pfam" id="PF00756">
    <property type="entry name" value="Esterase"/>
    <property type="match status" value="1"/>
</dbReference>
<keyword evidence="3" id="KW-1185">Reference proteome</keyword>
<accession>A0ABW2YY42</accession>
<dbReference type="InterPro" id="IPR050583">
    <property type="entry name" value="Mycobacterial_A85_antigen"/>
</dbReference>
<dbReference type="Gene3D" id="3.40.50.1820">
    <property type="entry name" value="alpha/beta hydrolase"/>
    <property type="match status" value="1"/>
</dbReference>
<feature type="chain" id="PRO_5047226385" evidence="1">
    <location>
        <begin position="22"/>
        <end position="385"/>
    </location>
</feature>
<keyword evidence="1" id="KW-0732">Signal</keyword>
<dbReference type="SUPFAM" id="SSF81296">
    <property type="entry name" value="E set domains"/>
    <property type="match status" value="1"/>
</dbReference>
<dbReference type="PANTHER" id="PTHR48098">
    <property type="entry name" value="ENTEROCHELIN ESTERASE-RELATED"/>
    <property type="match status" value="1"/>
</dbReference>
<evidence type="ECO:0000256" key="1">
    <source>
        <dbReference type="SAM" id="SignalP"/>
    </source>
</evidence>
<dbReference type="RefSeq" id="WP_377101550.1">
    <property type="nucleotide sequence ID" value="NZ_JBHTHU010000019.1"/>
</dbReference>
<dbReference type="InterPro" id="IPR014756">
    <property type="entry name" value="Ig_E-set"/>
</dbReference>
<dbReference type="Gene3D" id="2.60.40.10">
    <property type="entry name" value="Immunoglobulins"/>
    <property type="match status" value="1"/>
</dbReference>
<sequence>MKKNKALKALLICLLCLPVLVKGQPPRGPLAMSPRVNADKTVTFNYIAPNAKDVKLSGQFLTGAAAMTKNEQGMWSVTVGPVKPDIYPYNFVVDGVSVMDPANVDFFPNERFKGSLLDVKGDEPLIHALKDVPHGSVSYEYYPGVENTTGSLVVYTPPGYDKSQNKKYPVFYLISGTTDTEEDFFKVGRVNLILDNLIAEGKAKPMIIVMPNGNIEARVADQKGGLKPADPAGRESEEAITRAKNFANDLVTKVIPYVEKNYRTLPGAANRAIGGFSRGGGETLRTALGNMDKFAYVCTYSAYLSPKEMETEYKDVAGKPAVTNQKFKLFWVSVGSEDFLYKSTVEFLDYLKAHNVNYKSLITGGGHTWMNVKQYVAATAPLLFK</sequence>
<dbReference type="EMBL" id="JBHTHU010000019">
    <property type="protein sequence ID" value="MFD0751406.1"/>
    <property type="molecule type" value="Genomic_DNA"/>
</dbReference>
<dbReference type="InterPro" id="IPR013783">
    <property type="entry name" value="Ig-like_fold"/>
</dbReference>
<dbReference type="GO" id="GO:0016787">
    <property type="term" value="F:hydrolase activity"/>
    <property type="evidence" value="ECO:0007669"/>
    <property type="project" value="UniProtKB-KW"/>
</dbReference>
<gene>
    <name evidence="2" type="ORF">ACFQZS_14745</name>
</gene>
<proteinExistence type="predicted"/>
<protein>
    <submittedName>
        <fullName evidence="2">Alpha/beta hydrolase-fold protein</fullName>
    </submittedName>
</protein>
<organism evidence="2 3">
    <name type="scientific">Mucilaginibacter calamicampi</name>
    <dbReference type="NCBI Taxonomy" id="1302352"/>
    <lineage>
        <taxon>Bacteria</taxon>
        <taxon>Pseudomonadati</taxon>
        <taxon>Bacteroidota</taxon>
        <taxon>Sphingobacteriia</taxon>
        <taxon>Sphingobacteriales</taxon>
        <taxon>Sphingobacteriaceae</taxon>
        <taxon>Mucilaginibacter</taxon>
    </lineage>
</organism>
<dbReference type="SUPFAM" id="SSF53474">
    <property type="entry name" value="alpha/beta-Hydrolases"/>
    <property type="match status" value="1"/>
</dbReference>
<feature type="signal peptide" evidence="1">
    <location>
        <begin position="1"/>
        <end position="21"/>
    </location>
</feature>
<name>A0ABW2YY42_9SPHI</name>
<reference evidence="3" key="1">
    <citation type="journal article" date="2019" name="Int. J. Syst. Evol. Microbiol.">
        <title>The Global Catalogue of Microorganisms (GCM) 10K type strain sequencing project: providing services to taxonomists for standard genome sequencing and annotation.</title>
        <authorList>
            <consortium name="The Broad Institute Genomics Platform"/>
            <consortium name="The Broad Institute Genome Sequencing Center for Infectious Disease"/>
            <person name="Wu L."/>
            <person name="Ma J."/>
        </authorList>
    </citation>
    <scope>NUCLEOTIDE SEQUENCE [LARGE SCALE GENOMIC DNA]</scope>
    <source>
        <strain evidence="3">CCUG 63418</strain>
    </source>
</reference>
<evidence type="ECO:0000313" key="3">
    <source>
        <dbReference type="Proteomes" id="UP001596958"/>
    </source>
</evidence>